<name>A0AAV7ILC5_COTGL</name>
<evidence type="ECO:0000313" key="2">
    <source>
        <dbReference type="Proteomes" id="UP000826195"/>
    </source>
</evidence>
<protein>
    <submittedName>
        <fullName evidence="1">Uncharacterized protein</fullName>
    </submittedName>
</protein>
<organism evidence="1 2">
    <name type="scientific">Cotesia glomerata</name>
    <name type="common">Lepidopteran parasitic wasp</name>
    <name type="synonym">Apanteles glomeratus</name>
    <dbReference type="NCBI Taxonomy" id="32391"/>
    <lineage>
        <taxon>Eukaryota</taxon>
        <taxon>Metazoa</taxon>
        <taxon>Ecdysozoa</taxon>
        <taxon>Arthropoda</taxon>
        <taxon>Hexapoda</taxon>
        <taxon>Insecta</taxon>
        <taxon>Pterygota</taxon>
        <taxon>Neoptera</taxon>
        <taxon>Endopterygota</taxon>
        <taxon>Hymenoptera</taxon>
        <taxon>Apocrita</taxon>
        <taxon>Ichneumonoidea</taxon>
        <taxon>Braconidae</taxon>
        <taxon>Microgastrinae</taxon>
        <taxon>Cotesia</taxon>
    </lineage>
</organism>
<dbReference type="AlphaFoldDB" id="A0AAV7ILC5"/>
<keyword evidence="2" id="KW-1185">Reference proteome</keyword>
<accession>A0AAV7ILC5</accession>
<dbReference type="Proteomes" id="UP000826195">
    <property type="component" value="Unassembled WGS sequence"/>
</dbReference>
<sequence length="120" mass="13654">MVGSSVRLEELRAVEFLRLNRSYKLQCIIFLSILRTHKCRRCTTLRTEDSVARGMFSQLAPSLPYPYVPVKLHYFDVRVAIGTSSPVYSAALEPKKGKILFGHGRLPTKKPTIFSYSVTF</sequence>
<proteinExistence type="predicted"/>
<dbReference type="EMBL" id="JAHXZJ010001492">
    <property type="protein sequence ID" value="KAH0552791.1"/>
    <property type="molecule type" value="Genomic_DNA"/>
</dbReference>
<comment type="caution">
    <text evidence="1">The sequence shown here is derived from an EMBL/GenBank/DDBJ whole genome shotgun (WGS) entry which is preliminary data.</text>
</comment>
<reference evidence="1 2" key="1">
    <citation type="journal article" date="2021" name="J. Hered.">
        <title>A chromosome-level genome assembly of the parasitoid wasp, Cotesia glomerata (Hymenoptera: Braconidae).</title>
        <authorList>
            <person name="Pinto B.J."/>
            <person name="Weis J.J."/>
            <person name="Gamble T."/>
            <person name="Ode P.J."/>
            <person name="Paul R."/>
            <person name="Zaspel J.M."/>
        </authorList>
    </citation>
    <scope>NUCLEOTIDE SEQUENCE [LARGE SCALE GENOMIC DNA]</scope>
    <source>
        <strain evidence="1">CgM1</strain>
    </source>
</reference>
<gene>
    <name evidence="1" type="ORF">KQX54_015320</name>
</gene>
<evidence type="ECO:0000313" key="1">
    <source>
        <dbReference type="EMBL" id="KAH0552791.1"/>
    </source>
</evidence>